<proteinExistence type="predicted"/>
<gene>
    <name evidence="2" type="ORF">JOC86_003994</name>
</gene>
<keyword evidence="2" id="KW-0808">Transferase</keyword>
<comment type="caution">
    <text evidence="2">The sequence shown here is derived from an EMBL/GenBank/DDBJ whole genome shotgun (WGS) entry which is preliminary data.</text>
</comment>
<dbReference type="Proteomes" id="UP001646157">
    <property type="component" value="Unassembled WGS sequence"/>
</dbReference>
<feature type="domain" description="TetR transcriptional regulator TM-1030-like C-terminal" evidence="1">
    <location>
        <begin position="26"/>
        <end position="121"/>
    </location>
</feature>
<accession>A0ABS2NHS8</accession>
<keyword evidence="2" id="KW-0328">Glycosyltransferase</keyword>
<evidence type="ECO:0000313" key="3">
    <source>
        <dbReference type="Proteomes" id="UP001646157"/>
    </source>
</evidence>
<organism evidence="2 3">
    <name type="scientific">Rossellomorea pakistanensis</name>
    <dbReference type="NCBI Taxonomy" id="992288"/>
    <lineage>
        <taxon>Bacteria</taxon>
        <taxon>Bacillati</taxon>
        <taxon>Bacillota</taxon>
        <taxon>Bacilli</taxon>
        <taxon>Bacillales</taxon>
        <taxon>Bacillaceae</taxon>
        <taxon>Rossellomorea</taxon>
    </lineage>
</organism>
<dbReference type="InterPro" id="IPR049488">
    <property type="entry name" value="TM_1030-like_C"/>
</dbReference>
<name>A0ABS2NHS8_9BACI</name>
<dbReference type="GO" id="GO:0016757">
    <property type="term" value="F:glycosyltransferase activity"/>
    <property type="evidence" value="ECO:0007669"/>
    <property type="project" value="UniProtKB-KW"/>
</dbReference>
<dbReference type="EMBL" id="JAFBDZ010000004">
    <property type="protein sequence ID" value="MBM7587421.1"/>
    <property type="molecule type" value="Genomic_DNA"/>
</dbReference>
<dbReference type="InterPro" id="IPR036271">
    <property type="entry name" value="Tet_transcr_reg_TetR-rel_C_sf"/>
</dbReference>
<keyword evidence="3" id="KW-1185">Reference proteome</keyword>
<reference evidence="2 3" key="1">
    <citation type="submission" date="2021-01" db="EMBL/GenBank/DDBJ databases">
        <title>Genomic Encyclopedia of Type Strains, Phase IV (KMG-IV): sequencing the most valuable type-strain genomes for metagenomic binning, comparative biology and taxonomic classification.</title>
        <authorList>
            <person name="Goeker M."/>
        </authorList>
    </citation>
    <scope>NUCLEOTIDE SEQUENCE [LARGE SCALE GENOMIC DNA]</scope>
    <source>
        <strain evidence="2 3">DSM 24834</strain>
    </source>
</reference>
<evidence type="ECO:0000259" key="1">
    <source>
        <dbReference type="Pfam" id="PF21256"/>
    </source>
</evidence>
<protein>
    <submittedName>
        <fullName evidence="2">Pyrimidine operon attenuation protein/uracil phosphoribosyltransferase</fullName>
    </submittedName>
</protein>
<sequence length="149" mass="17763">MYLIDYAMNLLVEGYLSLIDTTEPDFIERLKQAARVKMDYYHKNPDVMQFLATVVLTDNVKLPEELEQRLSALQQKGQSILYDNIDPTLFRDDIDVDKAFKLIRWSIEGYQNELINHFKGQKIASVDFDPYWKEFYEYLDILKISFYKK</sequence>
<dbReference type="Gene3D" id="1.10.357.10">
    <property type="entry name" value="Tetracycline Repressor, domain 2"/>
    <property type="match status" value="1"/>
</dbReference>
<dbReference type="SUPFAM" id="SSF48498">
    <property type="entry name" value="Tetracyclin repressor-like, C-terminal domain"/>
    <property type="match status" value="1"/>
</dbReference>
<dbReference type="Pfam" id="PF21256">
    <property type="entry name" value="TetR_C_5-like"/>
    <property type="match status" value="1"/>
</dbReference>
<evidence type="ECO:0000313" key="2">
    <source>
        <dbReference type="EMBL" id="MBM7587421.1"/>
    </source>
</evidence>